<evidence type="ECO:0000313" key="1">
    <source>
        <dbReference type="EMBL" id="KAJ0113127.1"/>
    </source>
</evidence>
<name>A0ACC1CC98_9ROSI</name>
<protein>
    <submittedName>
        <fullName evidence="1">Uncharacterized protein</fullName>
    </submittedName>
</protein>
<sequence>MFKTNLSAHGNSIGRLIALYARFDDILSARKVFDELPQRSVDSFNAMIIAYSRKGYPCKVLSIYNQMIKESIKPDSSIFTVALKACVSLMNLNMGEEVWRKAVDFGYENDVFVGSSMLNLYAKCGRTDAALIVFNKMQRKDIVSWSSMIKGFACNGQPCEAVNVYRRMQKEGIEGDVVVMVGLIKACVNLGDSKMGLSIHGYTIRKDLDLDVIVQTSLVDMYAKNGHLNLASRVFKKMPHKEIVSWAALMSGFAQNGLPGNTLELLIEMQSCGCEPNSVSLMTALLACTQIGFLKLGKSIHGYIVRRLDFDKVLGTAVIDMYSKCGAPSCARAVFDRMDSRDVISWNVIIDSYGIHGRAKEALSLFLQMIETKLKPDHSTFASLLSALSHSGLVEEGRYWFDLMVSEYKIRPTDKHYACMVDLLARAGRVEEALELIKSMNNEPGLAVWVTLLSGCRNHRKLSIGEIVAKKVLELSPDDLGIHSLVSNFFAMGKKWDEVAEVRKVMRKTGMKKVPGYSAVEVNGELHSFIMEDKSHHQYGNIAYLLDNLDQEMRVKACLPEIEYCIS</sequence>
<organism evidence="1 2">
    <name type="scientific">Pistacia atlantica</name>
    <dbReference type="NCBI Taxonomy" id="434234"/>
    <lineage>
        <taxon>Eukaryota</taxon>
        <taxon>Viridiplantae</taxon>
        <taxon>Streptophyta</taxon>
        <taxon>Embryophyta</taxon>
        <taxon>Tracheophyta</taxon>
        <taxon>Spermatophyta</taxon>
        <taxon>Magnoliopsida</taxon>
        <taxon>eudicotyledons</taxon>
        <taxon>Gunneridae</taxon>
        <taxon>Pentapetalae</taxon>
        <taxon>rosids</taxon>
        <taxon>malvids</taxon>
        <taxon>Sapindales</taxon>
        <taxon>Anacardiaceae</taxon>
        <taxon>Pistacia</taxon>
    </lineage>
</organism>
<reference evidence="2" key="1">
    <citation type="journal article" date="2023" name="G3 (Bethesda)">
        <title>Genome assembly and association tests identify interacting loci associated with vigor, precocity, and sex in interspecific pistachio rootstocks.</title>
        <authorList>
            <person name="Palmer W."/>
            <person name="Jacygrad E."/>
            <person name="Sagayaradj S."/>
            <person name="Cavanaugh K."/>
            <person name="Han R."/>
            <person name="Bertier L."/>
            <person name="Beede B."/>
            <person name="Kafkas S."/>
            <person name="Golino D."/>
            <person name="Preece J."/>
            <person name="Michelmore R."/>
        </authorList>
    </citation>
    <scope>NUCLEOTIDE SEQUENCE [LARGE SCALE GENOMIC DNA]</scope>
</reference>
<accession>A0ACC1CC98</accession>
<dbReference type="Proteomes" id="UP001164250">
    <property type="component" value="Chromosome 1"/>
</dbReference>
<evidence type="ECO:0000313" key="2">
    <source>
        <dbReference type="Proteomes" id="UP001164250"/>
    </source>
</evidence>
<comment type="caution">
    <text evidence="1">The sequence shown here is derived from an EMBL/GenBank/DDBJ whole genome shotgun (WGS) entry which is preliminary data.</text>
</comment>
<dbReference type="EMBL" id="CM047897">
    <property type="protein sequence ID" value="KAJ0113127.1"/>
    <property type="molecule type" value="Genomic_DNA"/>
</dbReference>
<proteinExistence type="predicted"/>
<gene>
    <name evidence="1" type="ORF">Patl1_01569</name>
</gene>
<keyword evidence="2" id="KW-1185">Reference proteome</keyword>